<dbReference type="GO" id="GO:0044423">
    <property type="term" value="C:virion component"/>
    <property type="evidence" value="ECO:0007669"/>
    <property type="project" value="UniProtKB-KW"/>
</dbReference>
<keyword evidence="12" id="KW-0449">Lipoprotein</keyword>
<keyword evidence="15" id="KW-1185">Reference proteome</keyword>
<evidence type="ECO:0000256" key="12">
    <source>
        <dbReference type="ARBA" id="ARBA00023288"/>
    </source>
</evidence>
<evidence type="ECO:0000256" key="7">
    <source>
        <dbReference type="ARBA" id="ARBA00022553"/>
    </source>
</evidence>
<keyword evidence="11" id="KW-1035">Host cytoplasm</keyword>
<comment type="similarity">
    <text evidence="5">Belongs to the herpesviridae UL51 family.</text>
</comment>
<gene>
    <name evidence="14" type="primary">UL71</name>
</gene>
<dbReference type="GO" id="GO:0044177">
    <property type="term" value="C:host cell Golgi apparatus"/>
    <property type="evidence" value="ECO:0007669"/>
    <property type="project" value="UniProtKB-SubCell"/>
</dbReference>
<name>G8XUD6_9BETA</name>
<evidence type="ECO:0000256" key="10">
    <source>
        <dbReference type="ARBA" id="ARBA00023139"/>
    </source>
</evidence>
<feature type="region of interest" description="Disordered" evidence="13">
    <location>
        <begin position="187"/>
        <end position="237"/>
    </location>
</feature>
<comment type="function">
    <text evidence="1">Plays several roles during the time course of infection, including egress of virus particles from the perinuclear space and secondary envelopment of cytoplasmic capsids that bud into specific trans-Golgi network (TGN)-derived membranes.</text>
</comment>
<dbReference type="RefSeq" id="YP_004940087.1">
    <property type="nucleotide sequence ID" value="NC_016447.1"/>
</dbReference>
<dbReference type="Proteomes" id="UP000113968">
    <property type="component" value="Segment"/>
</dbReference>
<dbReference type="EMBL" id="FJ483970">
    <property type="protein sequence ID" value="AEV80766.1"/>
    <property type="molecule type" value="Genomic_DNA"/>
</dbReference>
<dbReference type="InterPro" id="IPR007619">
    <property type="entry name" value="Herpes_U44"/>
</dbReference>
<evidence type="ECO:0000256" key="1">
    <source>
        <dbReference type="ARBA" id="ARBA00001991"/>
    </source>
</evidence>
<feature type="compositionally biased region" description="Acidic residues" evidence="13">
    <location>
        <begin position="187"/>
        <end position="201"/>
    </location>
</feature>
<accession>G8XUD6</accession>
<evidence type="ECO:0000256" key="6">
    <source>
        <dbReference type="ARBA" id="ARBA00019508"/>
    </source>
</evidence>
<keyword evidence="7" id="KW-0597">Phosphoprotein</keyword>
<proteinExistence type="inferred from homology"/>
<comment type="subcellular location">
    <subcellularLocation>
        <location evidence="2">Host Golgi apparatus</location>
    </subcellularLocation>
    <subcellularLocation>
        <location evidence="3">Host cytoplasm</location>
    </subcellularLocation>
    <subcellularLocation>
        <location evidence="4">Virion</location>
    </subcellularLocation>
</comment>
<dbReference type="Pfam" id="PF04533">
    <property type="entry name" value="Herpes_U44"/>
    <property type="match status" value="1"/>
</dbReference>
<dbReference type="OrthoDB" id="16836at10239"/>
<protein>
    <recommendedName>
        <fullName evidence="6">Tegument protein UL51 homolog</fullName>
    </recommendedName>
</protein>
<dbReference type="GeneID" id="11464134"/>
<sequence>MECARRVCQMLLCMRKSDVRADYVLLKPSVDPDLQELQEFLHEHFDDLGVTSTDLANYTKDREVIGHLLKLMPIYKQCQNKCMFLKGYLSDQCRPHTRPSAEVECRKSQRILEALDVVMLKLIIGEFTISDDESLEKLLDKFSADQATLCEVQRVMGLVDMDVEKSSSIMAAAAATSTCPEAAELSVIEEEDEEDAGDDEVVALMERSPSAPQQAPTEPRAKKKKGSQPEAVAVPGS</sequence>
<evidence type="ECO:0000256" key="3">
    <source>
        <dbReference type="ARBA" id="ARBA00004192"/>
    </source>
</evidence>
<evidence type="ECO:0000313" key="15">
    <source>
        <dbReference type="Proteomes" id="UP000113968"/>
    </source>
</evidence>
<dbReference type="KEGG" id="vg:11464134"/>
<evidence type="ECO:0000256" key="13">
    <source>
        <dbReference type="SAM" id="MobiDB-lite"/>
    </source>
</evidence>
<evidence type="ECO:0000256" key="4">
    <source>
        <dbReference type="ARBA" id="ARBA00004328"/>
    </source>
</evidence>
<organism evidence="14 15">
    <name type="scientific">Aotine betaherpesvirus 1</name>
    <dbReference type="NCBI Taxonomy" id="50290"/>
    <lineage>
        <taxon>Viruses</taxon>
        <taxon>Duplodnaviria</taxon>
        <taxon>Heunggongvirae</taxon>
        <taxon>Peploviricota</taxon>
        <taxon>Herviviricetes</taxon>
        <taxon>Herpesvirales</taxon>
        <taxon>Orthoherpesviridae</taxon>
        <taxon>Betaherpesvirinae</taxon>
        <taxon>Cytomegalovirus</taxon>
        <taxon>Cytomegalovirus aotinebeta1</taxon>
    </lineage>
</organism>
<evidence type="ECO:0000313" key="14">
    <source>
        <dbReference type="EMBL" id="AEV80766.1"/>
    </source>
</evidence>
<evidence type="ECO:0000256" key="5">
    <source>
        <dbReference type="ARBA" id="ARBA00006551"/>
    </source>
</evidence>
<reference evidence="14" key="1">
    <citation type="submission" date="2011-12" db="EMBL/GenBank/DDBJ databases">
        <title>Comparative genomics of primate cytomegaloviruses.</title>
        <authorList>
            <person name="Davison A.J."/>
            <person name="Holton M."/>
            <person name="Dolan A."/>
            <person name="Dargan D.J."/>
            <person name="Gatherer D."/>
            <person name="Hayward G.S."/>
        </authorList>
    </citation>
    <scope>NUCLEOTIDE SEQUENCE [LARGE SCALE GENOMIC DNA]</scope>
    <source>
        <strain evidence="14">S34E</strain>
    </source>
</reference>
<evidence type="ECO:0000256" key="2">
    <source>
        <dbReference type="ARBA" id="ARBA00004136"/>
    </source>
</evidence>
<keyword evidence="9" id="KW-0946">Virion</keyword>
<evidence type="ECO:0000256" key="11">
    <source>
        <dbReference type="ARBA" id="ARBA00023200"/>
    </source>
</evidence>
<keyword evidence="10" id="KW-0564">Palmitate</keyword>
<evidence type="ECO:0000256" key="8">
    <source>
        <dbReference type="ARBA" id="ARBA00022812"/>
    </source>
</evidence>
<keyword evidence="8" id="KW-1040">Host Golgi apparatus</keyword>
<evidence type="ECO:0000256" key="9">
    <source>
        <dbReference type="ARBA" id="ARBA00022844"/>
    </source>
</evidence>